<protein>
    <recommendedName>
        <fullName evidence="2">DUF1308 domain-containing protein</fullName>
    </recommendedName>
</protein>
<dbReference type="RefSeq" id="XP_033536835.1">
    <property type="nucleotide sequence ID" value="XM_033681755.1"/>
</dbReference>
<dbReference type="EMBL" id="ML975152">
    <property type="protein sequence ID" value="KAF1815204.1"/>
    <property type="molecule type" value="Genomic_DNA"/>
</dbReference>
<dbReference type="Proteomes" id="UP000504638">
    <property type="component" value="Unplaced"/>
</dbReference>
<evidence type="ECO:0000313" key="4">
    <source>
        <dbReference type="Proteomes" id="UP000504638"/>
    </source>
</evidence>
<evidence type="ECO:0000313" key="5">
    <source>
        <dbReference type="RefSeq" id="XP_033536835.1"/>
    </source>
</evidence>
<dbReference type="OrthoDB" id="441890at2759"/>
<keyword evidence="4" id="KW-1185">Reference proteome</keyword>
<evidence type="ECO:0000313" key="3">
    <source>
        <dbReference type="EMBL" id="KAF1815204.1"/>
    </source>
</evidence>
<dbReference type="Pfam" id="PF07000">
    <property type="entry name" value="DUF1308"/>
    <property type="match status" value="1"/>
</dbReference>
<reference evidence="5" key="3">
    <citation type="submission" date="2025-04" db="UniProtKB">
        <authorList>
            <consortium name="RefSeq"/>
        </authorList>
    </citation>
    <scope>IDENTIFICATION</scope>
    <source>
        <strain evidence="5">CBS 781.70</strain>
    </source>
</reference>
<proteinExistence type="predicted"/>
<gene>
    <name evidence="3 5" type="ORF">P152DRAFT_480270</name>
</gene>
<dbReference type="PANTHER" id="PTHR13379">
    <property type="entry name" value="UNCHARACTERIZED DUF1308"/>
    <property type="match status" value="1"/>
</dbReference>
<keyword evidence="1" id="KW-0175">Coiled coil</keyword>
<sequence>MIGEEHMEDDMQLLSVAEDDLSTDPQSKSIDELTRQCQNLIDELKEFSKKAQECLSKQQNKPEVGPFNKSLQSELKSLDKIQLDETNNTSLHHVASSNIPYYLELWDAAKRSHGILNIRKGRHVDIVAENGLSWVKVSTFNNKRLLYELAKEGCERYGLEDDDSDDEPVVWEKPGGEITDQSYDAREETTLSSELPGVSILKTATQIAKDAQEVRVRGTHPRLTFVLPRIYRNADASVDAVLSNIQGISSRLKVTVLTGTELRTYSHVSRHPPLDIALEYMLPTPLISTELTDAVNIDCSVLLAMVSDISHLGKEEFRDTSSVNKQIRQQIQVEEKQQLMEAILWPLMVGDDGAARRLMCTAEAAQKFVQIVETMGTDGERERAAILMGQRPGGNGVKDFQALSRLTVPTNWRLPVEIMPADHGASLLDVLKTKHPRIVEALETRLTDINRSVFIHGWASGLTTLTSNRGSVRIIEDVLERALTKESRCKPDDPVRDAEDPVIGKLTQPRIRLLTTARSLLAKEKTRRDAEVVE</sequence>
<dbReference type="GeneID" id="54422325"/>
<dbReference type="PANTHER" id="PTHR13379:SF0">
    <property type="entry name" value="UPF0415 PROTEIN C7ORF25"/>
    <property type="match status" value="1"/>
</dbReference>
<evidence type="ECO:0000256" key="1">
    <source>
        <dbReference type="SAM" id="Coils"/>
    </source>
</evidence>
<name>A0A6G1GB02_9PEZI</name>
<feature type="coiled-coil region" evidence="1">
    <location>
        <begin position="30"/>
        <end position="57"/>
    </location>
</feature>
<reference evidence="5" key="2">
    <citation type="submission" date="2020-04" db="EMBL/GenBank/DDBJ databases">
        <authorList>
            <consortium name="NCBI Genome Project"/>
        </authorList>
    </citation>
    <scope>NUCLEOTIDE SEQUENCE</scope>
    <source>
        <strain evidence="5">CBS 781.70</strain>
    </source>
</reference>
<reference evidence="3 5" key="1">
    <citation type="submission" date="2020-01" db="EMBL/GenBank/DDBJ databases">
        <authorList>
            <consortium name="DOE Joint Genome Institute"/>
            <person name="Haridas S."/>
            <person name="Albert R."/>
            <person name="Binder M."/>
            <person name="Bloem J."/>
            <person name="Labutti K."/>
            <person name="Salamov A."/>
            <person name="Andreopoulos B."/>
            <person name="Baker S.E."/>
            <person name="Barry K."/>
            <person name="Bills G."/>
            <person name="Bluhm B.H."/>
            <person name="Cannon C."/>
            <person name="Castanera R."/>
            <person name="Culley D.E."/>
            <person name="Daum C."/>
            <person name="Ezra D."/>
            <person name="Gonzalez J.B."/>
            <person name="Henrissat B."/>
            <person name="Kuo A."/>
            <person name="Liang C."/>
            <person name="Lipzen A."/>
            <person name="Lutzoni F."/>
            <person name="Magnuson J."/>
            <person name="Mondo S."/>
            <person name="Nolan M."/>
            <person name="Ohm R."/>
            <person name="Pangilinan J."/>
            <person name="Park H.-J."/>
            <person name="Ramirez L."/>
            <person name="Alfaro M."/>
            <person name="Sun H."/>
            <person name="Tritt A."/>
            <person name="Yoshinaga Y."/>
            <person name="Zwiers L.-H."/>
            <person name="Turgeon B.G."/>
            <person name="Goodwin S.B."/>
            <person name="Spatafora J.W."/>
            <person name="Crous P.W."/>
            <person name="Grigoriev I.V."/>
        </authorList>
    </citation>
    <scope>NUCLEOTIDE SEQUENCE</scope>
    <source>
        <strain evidence="3 5">CBS 781.70</strain>
    </source>
</reference>
<dbReference type="InterPro" id="IPR010733">
    <property type="entry name" value="DUF1308"/>
</dbReference>
<evidence type="ECO:0000259" key="2">
    <source>
        <dbReference type="Pfam" id="PF07000"/>
    </source>
</evidence>
<dbReference type="AlphaFoldDB" id="A0A6G1GB02"/>
<organism evidence="3">
    <name type="scientific">Eremomyces bilateralis CBS 781.70</name>
    <dbReference type="NCBI Taxonomy" id="1392243"/>
    <lineage>
        <taxon>Eukaryota</taxon>
        <taxon>Fungi</taxon>
        <taxon>Dikarya</taxon>
        <taxon>Ascomycota</taxon>
        <taxon>Pezizomycotina</taxon>
        <taxon>Dothideomycetes</taxon>
        <taxon>Dothideomycetes incertae sedis</taxon>
        <taxon>Eremomycetales</taxon>
        <taxon>Eremomycetaceae</taxon>
        <taxon>Eremomyces</taxon>
    </lineage>
</organism>
<feature type="domain" description="DUF1308" evidence="2">
    <location>
        <begin position="295"/>
        <end position="388"/>
    </location>
</feature>
<accession>A0A6G1GB02</accession>